<dbReference type="CDD" id="cd14752">
    <property type="entry name" value="GH31_N"/>
    <property type="match status" value="1"/>
</dbReference>
<dbReference type="Pfam" id="PF01055">
    <property type="entry name" value="Glyco_hydro_31_2nd"/>
    <property type="match status" value="1"/>
</dbReference>
<evidence type="ECO:0000259" key="5">
    <source>
        <dbReference type="Pfam" id="PF13802"/>
    </source>
</evidence>
<dbReference type="InterPro" id="IPR030458">
    <property type="entry name" value="Glyco_hydro_31_AS"/>
</dbReference>
<dbReference type="GO" id="GO:0030246">
    <property type="term" value="F:carbohydrate binding"/>
    <property type="evidence" value="ECO:0007669"/>
    <property type="project" value="InterPro"/>
</dbReference>
<dbReference type="CDD" id="cd06604">
    <property type="entry name" value="GH31_glucosidase_II_MalA"/>
    <property type="match status" value="1"/>
</dbReference>
<evidence type="ECO:0000313" key="7">
    <source>
        <dbReference type="EMBL" id="NNU15953.1"/>
    </source>
</evidence>
<keyword evidence="8" id="KW-1185">Reference proteome</keyword>
<dbReference type="GO" id="GO:0005975">
    <property type="term" value="P:carbohydrate metabolic process"/>
    <property type="evidence" value="ECO:0007669"/>
    <property type="project" value="InterPro"/>
</dbReference>
<gene>
    <name evidence="7" type="ORF">HK107_06410</name>
</gene>
<dbReference type="SUPFAM" id="SSF51445">
    <property type="entry name" value="(Trans)glycosidases"/>
    <property type="match status" value="1"/>
</dbReference>
<dbReference type="InterPro" id="IPR011013">
    <property type="entry name" value="Gal_mutarotase_sf_dom"/>
</dbReference>
<dbReference type="PANTHER" id="PTHR22762:SF120">
    <property type="entry name" value="HETEROGLYCAN GLUCOSIDASE 1"/>
    <property type="match status" value="1"/>
</dbReference>
<accession>A0A7Y3W4X9</accession>
<dbReference type="EMBL" id="JABFCX010000002">
    <property type="protein sequence ID" value="NNU15953.1"/>
    <property type="molecule type" value="Genomic_DNA"/>
</dbReference>
<dbReference type="InterPro" id="IPR017853">
    <property type="entry name" value="GH"/>
</dbReference>
<dbReference type="Pfam" id="PF13802">
    <property type="entry name" value="Gal_mutarotas_2"/>
    <property type="match status" value="1"/>
</dbReference>
<dbReference type="InterPro" id="IPR033403">
    <property type="entry name" value="DUF5110"/>
</dbReference>
<evidence type="ECO:0000256" key="2">
    <source>
        <dbReference type="RuleBase" id="RU361185"/>
    </source>
</evidence>
<feature type="domain" description="Glycoside hydrolase family 31 N-terminal" evidence="5">
    <location>
        <begin position="57"/>
        <end position="136"/>
    </location>
</feature>
<dbReference type="Gene3D" id="2.60.40.1760">
    <property type="entry name" value="glycosyl hydrolase (family 31)"/>
    <property type="match status" value="1"/>
</dbReference>
<proteinExistence type="inferred from homology"/>
<feature type="region of interest" description="Disordered" evidence="3">
    <location>
        <begin position="29"/>
        <end position="59"/>
    </location>
</feature>
<comment type="caution">
    <text evidence="7">The sequence shown here is derived from an EMBL/GenBank/DDBJ whole genome shotgun (WGS) entry which is preliminary data.</text>
</comment>
<protein>
    <submittedName>
        <fullName evidence="7">DUF5110 domain-containing protein</fullName>
    </submittedName>
</protein>
<feature type="domain" description="Glycoside hydrolase family 31 TIM barrel" evidence="4">
    <location>
        <begin position="179"/>
        <end position="512"/>
    </location>
</feature>
<evidence type="ECO:0000256" key="1">
    <source>
        <dbReference type="ARBA" id="ARBA00007806"/>
    </source>
</evidence>
<evidence type="ECO:0000256" key="3">
    <source>
        <dbReference type="SAM" id="MobiDB-lite"/>
    </source>
</evidence>
<dbReference type="GO" id="GO:0004553">
    <property type="term" value="F:hydrolase activity, hydrolyzing O-glycosyl compounds"/>
    <property type="evidence" value="ECO:0007669"/>
    <property type="project" value="InterPro"/>
</dbReference>
<dbReference type="InterPro" id="IPR013780">
    <property type="entry name" value="Glyco_hydro_b"/>
</dbReference>
<dbReference type="RefSeq" id="WP_173197804.1">
    <property type="nucleotide sequence ID" value="NZ_JABFCX010000002.1"/>
</dbReference>
<dbReference type="AlphaFoldDB" id="A0A7Y3W4X9"/>
<evidence type="ECO:0000259" key="4">
    <source>
        <dbReference type="Pfam" id="PF01055"/>
    </source>
</evidence>
<dbReference type="PANTHER" id="PTHR22762">
    <property type="entry name" value="ALPHA-GLUCOSIDASE"/>
    <property type="match status" value="1"/>
</dbReference>
<keyword evidence="2" id="KW-0378">Hydrolase</keyword>
<evidence type="ECO:0000259" key="6">
    <source>
        <dbReference type="Pfam" id="PF17137"/>
    </source>
</evidence>
<keyword evidence="2" id="KW-0326">Glycosidase</keyword>
<feature type="domain" description="DUF5110" evidence="6">
    <location>
        <begin position="609"/>
        <end position="664"/>
    </location>
</feature>
<dbReference type="InterPro" id="IPR000322">
    <property type="entry name" value="Glyco_hydro_31_TIM"/>
</dbReference>
<dbReference type="Proteomes" id="UP000536835">
    <property type="component" value="Unassembled WGS sequence"/>
</dbReference>
<name>A0A7Y3W4X9_9PROT</name>
<comment type="similarity">
    <text evidence="1 2">Belongs to the glycosyl hydrolase 31 family.</text>
</comment>
<dbReference type="InterPro" id="IPR025887">
    <property type="entry name" value="Glyco_hydro_31_N_dom"/>
</dbReference>
<dbReference type="PROSITE" id="PS00129">
    <property type="entry name" value="GLYCOSYL_HYDROL_F31_1"/>
    <property type="match status" value="1"/>
</dbReference>
<sequence length="694" mass="77315">MSGTAGAPGRSLSVSATIAIFEPPQFDPSQTLPSLMLNGEPETSPLEDPWPTTPSFGEAHGKRTVDIAIDRDTDLYGTGEVTGPLRRNGQTIELWNTDNPSYRRVQGQRLYQSHPWVLGVRPDGSAFGILHDSTWRQSLICGRTIRFETDGPAARVIVILGEDAMDVLRQLSNLTGKMEMPPLWALGYNQCRWSYYPDARVREIANEFRSRKIPLDVIWVDIHYMDDYRVFTFDPERFPDPAATNAYLHERDVKAVWMIDPGVAKQDGYSVYNSGEARDVWIKTADGQPAQGEVWPGQTVFPDFTTKEAVHWWSEQYQDFLAVGIDGVWNDMNEPAIFDAETWTLPEDAVHRGGAAHAGLPIPEGPHLRYHNAYGMLMARATRDAVLKAKPDKRPFVLTRANVLGGHRYCATWTGDNRSCWHHLKMSIPMSVNLSLSGQPFHGPDIGGFEGEAWPELFAEWMAIGAFFPFCRGHTIEKSADHEPWSFGPETEEVCRVALRRRYALMPYLYTLFRRASETGAPVMLPAFLADPAEEELRFCDDRFLLGSDLAVEPGWADKTISLPEDWRLIPPLAEEVPGDIHPALRLRPGGLIPACAPAVSTEALTLETLTLHVNFDQDGHATGSLYWDEREGFGFENGAYTDLSFVCQRTDAGATLKVTAAGQRPLPAETKIIVIDVANAEQPVLATRLGAVL</sequence>
<dbReference type="Gene3D" id="3.20.20.80">
    <property type="entry name" value="Glycosidases"/>
    <property type="match status" value="1"/>
</dbReference>
<dbReference type="Gene3D" id="2.60.40.1180">
    <property type="entry name" value="Golgi alpha-mannosidase II"/>
    <property type="match status" value="1"/>
</dbReference>
<dbReference type="SUPFAM" id="SSF74650">
    <property type="entry name" value="Galactose mutarotase-like"/>
    <property type="match status" value="1"/>
</dbReference>
<evidence type="ECO:0000313" key="8">
    <source>
        <dbReference type="Proteomes" id="UP000536835"/>
    </source>
</evidence>
<organism evidence="7 8">
    <name type="scientific">Parvularcula mediterranea</name>
    <dbReference type="NCBI Taxonomy" id="2732508"/>
    <lineage>
        <taxon>Bacteria</taxon>
        <taxon>Pseudomonadati</taxon>
        <taxon>Pseudomonadota</taxon>
        <taxon>Alphaproteobacteria</taxon>
        <taxon>Parvularculales</taxon>
        <taxon>Parvularculaceae</taxon>
        <taxon>Parvularcula</taxon>
    </lineage>
</organism>
<reference evidence="7 8" key="1">
    <citation type="submission" date="2020-05" db="EMBL/GenBank/DDBJ databases">
        <title>Parvularcula mediterraneae sp. nov., isolated from polypropylene straw from shallow seawater of the seashore of Laganas in Zakynthos island, Greece.</title>
        <authorList>
            <person name="Szabo I."/>
            <person name="Al-Omari J."/>
            <person name="Rado J."/>
            <person name="Szerdahelyi G.S."/>
        </authorList>
    </citation>
    <scope>NUCLEOTIDE SEQUENCE [LARGE SCALE GENOMIC DNA]</scope>
    <source>
        <strain evidence="7 8">ZS-1/3</strain>
    </source>
</reference>
<dbReference type="Pfam" id="PF17137">
    <property type="entry name" value="DUF5110"/>
    <property type="match status" value="1"/>
</dbReference>